<evidence type="ECO:0000313" key="2">
    <source>
        <dbReference type="EMBL" id="TWI52906.1"/>
    </source>
</evidence>
<gene>
    <name evidence="2" type="ORF">IQ10_03602</name>
</gene>
<dbReference type="OrthoDB" id="5614837at2"/>
<feature type="domain" description="Serine aminopeptidase S33" evidence="1">
    <location>
        <begin position="69"/>
        <end position="292"/>
    </location>
</feature>
<dbReference type="InterPro" id="IPR022742">
    <property type="entry name" value="Hydrolase_4"/>
</dbReference>
<dbReference type="Gene3D" id="3.40.50.1820">
    <property type="entry name" value="alpha/beta hydrolase"/>
    <property type="match status" value="1"/>
</dbReference>
<name>A0A562QA59_9BACI</name>
<dbReference type="Proteomes" id="UP000315711">
    <property type="component" value="Unassembled WGS sequence"/>
</dbReference>
<dbReference type="Pfam" id="PF12146">
    <property type="entry name" value="Hydrolase_4"/>
    <property type="match status" value="1"/>
</dbReference>
<comment type="caution">
    <text evidence="2">The sequence shown here is derived from an EMBL/GenBank/DDBJ whole genome shotgun (WGS) entry which is preliminary data.</text>
</comment>
<organism evidence="2 3">
    <name type="scientific">Halalkalibacter nanhaiisediminis</name>
    <dbReference type="NCBI Taxonomy" id="688079"/>
    <lineage>
        <taxon>Bacteria</taxon>
        <taxon>Bacillati</taxon>
        <taxon>Bacillota</taxon>
        <taxon>Bacilli</taxon>
        <taxon>Bacillales</taxon>
        <taxon>Bacillaceae</taxon>
        <taxon>Halalkalibacter</taxon>
    </lineage>
</organism>
<protein>
    <submittedName>
        <fullName evidence="2">Alpha-beta hydrolase superfamily lysophospholipase</fullName>
    </submittedName>
</protein>
<evidence type="ECO:0000313" key="3">
    <source>
        <dbReference type="Proteomes" id="UP000315711"/>
    </source>
</evidence>
<dbReference type="AlphaFoldDB" id="A0A562QA59"/>
<evidence type="ECO:0000259" key="1">
    <source>
        <dbReference type="Pfam" id="PF12146"/>
    </source>
</evidence>
<dbReference type="PANTHER" id="PTHR11614">
    <property type="entry name" value="PHOSPHOLIPASE-RELATED"/>
    <property type="match status" value="1"/>
</dbReference>
<keyword evidence="2" id="KW-0378">Hydrolase</keyword>
<dbReference type="InterPro" id="IPR029058">
    <property type="entry name" value="AB_hydrolase_fold"/>
</dbReference>
<keyword evidence="3" id="KW-1185">Reference proteome</keyword>
<dbReference type="GO" id="GO:0016787">
    <property type="term" value="F:hydrolase activity"/>
    <property type="evidence" value="ECO:0007669"/>
    <property type="project" value="UniProtKB-KW"/>
</dbReference>
<dbReference type="InterPro" id="IPR051044">
    <property type="entry name" value="MAG_DAG_Lipase"/>
</dbReference>
<reference evidence="2 3" key="1">
    <citation type="journal article" date="2015" name="Stand. Genomic Sci.">
        <title>Genomic Encyclopedia of Bacterial and Archaeal Type Strains, Phase III: the genomes of soil and plant-associated and newly described type strains.</title>
        <authorList>
            <person name="Whitman W.B."/>
            <person name="Woyke T."/>
            <person name="Klenk H.P."/>
            <person name="Zhou Y."/>
            <person name="Lilburn T.G."/>
            <person name="Beck B.J."/>
            <person name="De Vos P."/>
            <person name="Vandamme P."/>
            <person name="Eisen J.A."/>
            <person name="Garrity G."/>
            <person name="Hugenholtz P."/>
            <person name="Kyrpides N.C."/>
        </authorList>
    </citation>
    <scope>NUCLEOTIDE SEQUENCE [LARGE SCALE GENOMIC DNA]</scope>
    <source>
        <strain evidence="2 3">CGMCC 1.10116</strain>
    </source>
</reference>
<dbReference type="SUPFAM" id="SSF53474">
    <property type="entry name" value="alpha/beta-Hydrolases"/>
    <property type="match status" value="1"/>
</dbReference>
<sequence length="313" mass="36348">MNTARLEQSLEMIRSYQPQYGIEVDKLNGHIKHYLDFYALHFPNCNYQYGYIQADDQLFVQSFTPPFSKGTVLLLHGYLDHAGSLSKTIHFLIKDGYTVVCFDLLGHGLSSGERATIDAFSTYTDSLATVWEKVLQDCQRPLHLVAHSTGAAVGLAFIEEHKNCFDKVVLVSPLFRPHLWQISRILLKLGKPYLRKLKRKFTRNSGDKSYLTFTRHDPLQEKVLPLDWLYALETAIKENQTQKKSMVSFLMIQGDQDHTVDDRFGLKWAIPHYPRSLFVLMKDGRHQLLNEEKTIREQTFLIMKKYLDDELFN</sequence>
<dbReference type="EMBL" id="VLKZ01000016">
    <property type="protein sequence ID" value="TWI52906.1"/>
    <property type="molecule type" value="Genomic_DNA"/>
</dbReference>
<accession>A0A562QA59</accession>
<dbReference type="RefSeq" id="WP_144451767.1">
    <property type="nucleotide sequence ID" value="NZ_VLKZ01000016.1"/>
</dbReference>
<proteinExistence type="predicted"/>